<dbReference type="Pfam" id="PF01213">
    <property type="entry name" value="CAP_N-CM"/>
    <property type="match status" value="1"/>
</dbReference>
<name>A0A0M3JYU2_ANISI</name>
<protein>
    <submittedName>
        <fullName evidence="2 4">Uncharacterized protein</fullName>
    </submittedName>
</protein>
<dbReference type="GO" id="GO:0003779">
    <property type="term" value="F:actin binding"/>
    <property type="evidence" value="ECO:0007669"/>
    <property type="project" value="InterPro"/>
</dbReference>
<reference evidence="4" key="1">
    <citation type="submission" date="2017-02" db="UniProtKB">
        <authorList>
            <consortium name="WormBaseParasite"/>
        </authorList>
    </citation>
    <scope>IDENTIFICATION</scope>
</reference>
<accession>A0A0M3JYU2</accession>
<keyword evidence="3" id="KW-1185">Reference proteome</keyword>
<dbReference type="EMBL" id="UYRR01031305">
    <property type="protein sequence ID" value="VDK48829.1"/>
    <property type="molecule type" value="Genomic_DNA"/>
</dbReference>
<evidence type="ECO:0000313" key="2">
    <source>
        <dbReference type="EMBL" id="VDK48829.1"/>
    </source>
</evidence>
<dbReference type="OrthoDB" id="5860936at2759"/>
<dbReference type="GO" id="GO:0007010">
    <property type="term" value="P:cytoskeleton organization"/>
    <property type="evidence" value="ECO:0007669"/>
    <property type="project" value="InterPro"/>
</dbReference>
<proteinExistence type="predicted"/>
<dbReference type="AlphaFoldDB" id="A0A0M3JYU2"/>
<feature type="region of interest" description="Disordered" evidence="1">
    <location>
        <begin position="150"/>
        <end position="173"/>
    </location>
</feature>
<dbReference type="InterPro" id="IPR013992">
    <property type="entry name" value="Adenylate_cyclase-assoc_CAP_N"/>
</dbReference>
<evidence type="ECO:0000256" key="1">
    <source>
        <dbReference type="SAM" id="MobiDB-lite"/>
    </source>
</evidence>
<dbReference type="WBParaSite" id="ASIM_0001363301-mRNA-1">
    <property type="protein sequence ID" value="ASIM_0001363301-mRNA-1"/>
    <property type="gene ID" value="ASIM_0001363301"/>
</dbReference>
<reference evidence="2 3" key="2">
    <citation type="submission" date="2018-11" db="EMBL/GenBank/DDBJ databases">
        <authorList>
            <consortium name="Pathogen Informatics"/>
        </authorList>
    </citation>
    <scope>NUCLEOTIDE SEQUENCE [LARGE SCALE GENOMIC DNA]</scope>
</reference>
<sequence length="173" mass="19241">MSSYLRRAINCCFCAKQRRNRTSSCDDSDDNEYDVKTAIVPSPHVCSTTSNNKPYSSTTSPAPRIQRPFNWQLDLSTIFSESLEFQDEQQPEMPSNANATANNNDYEHNVCQTHQPALLLPPLQMSAPSADLERFLQRLELVTTRLEAISAQKPTLAPKPGSKGASPPAQNGW</sequence>
<evidence type="ECO:0000313" key="3">
    <source>
        <dbReference type="Proteomes" id="UP000267096"/>
    </source>
</evidence>
<dbReference type="Proteomes" id="UP000267096">
    <property type="component" value="Unassembled WGS sequence"/>
</dbReference>
<gene>
    <name evidence="2" type="ORF">ASIM_LOCUS13061</name>
</gene>
<evidence type="ECO:0000313" key="4">
    <source>
        <dbReference type="WBParaSite" id="ASIM_0001363301-mRNA-1"/>
    </source>
</evidence>
<organism evidence="4">
    <name type="scientific">Anisakis simplex</name>
    <name type="common">Herring worm</name>
    <dbReference type="NCBI Taxonomy" id="6269"/>
    <lineage>
        <taxon>Eukaryota</taxon>
        <taxon>Metazoa</taxon>
        <taxon>Ecdysozoa</taxon>
        <taxon>Nematoda</taxon>
        <taxon>Chromadorea</taxon>
        <taxon>Rhabditida</taxon>
        <taxon>Spirurina</taxon>
        <taxon>Ascaridomorpha</taxon>
        <taxon>Ascaridoidea</taxon>
        <taxon>Anisakidae</taxon>
        <taxon>Anisakis</taxon>
        <taxon>Anisakis simplex complex</taxon>
    </lineage>
</organism>